<feature type="domain" description="N-acetyltransferase" evidence="1">
    <location>
        <begin position="3"/>
        <end position="153"/>
    </location>
</feature>
<dbReference type="InterPro" id="IPR000182">
    <property type="entry name" value="GNAT_dom"/>
</dbReference>
<evidence type="ECO:0000313" key="3">
    <source>
        <dbReference type="Proteomes" id="UP000274046"/>
    </source>
</evidence>
<dbReference type="AlphaFoldDB" id="A0A3N0BNQ0"/>
<keyword evidence="2" id="KW-0808">Transferase</keyword>
<name>A0A3N0BNQ0_9SPHI</name>
<dbReference type="Proteomes" id="UP000274046">
    <property type="component" value="Unassembled WGS sequence"/>
</dbReference>
<dbReference type="GO" id="GO:0016747">
    <property type="term" value="F:acyltransferase activity, transferring groups other than amino-acyl groups"/>
    <property type="evidence" value="ECO:0007669"/>
    <property type="project" value="InterPro"/>
</dbReference>
<dbReference type="RefSeq" id="WP_123207401.1">
    <property type="nucleotide sequence ID" value="NZ_RBEE01000044.1"/>
</dbReference>
<reference evidence="2 3" key="1">
    <citation type="submission" date="2018-10" db="EMBL/GenBank/DDBJ databases">
        <title>Genome sequencing of Pedobacter jejuensis TNB23.</title>
        <authorList>
            <person name="Cho Y.-J."/>
            <person name="Cho A."/>
            <person name="Kim O.-S."/>
        </authorList>
    </citation>
    <scope>NUCLEOTIDE SEQUENCE [LARGE SCALE GENOMIC DNA]</scope>
    <source>
        <strain evidence="2 3">TNB23</strain>
    </source>
</reference>
<keyword evidence="3" id="KW-1185">Reference proteome</keyword>
<dbReference type="InterPro" id="IPR016181">
    <property type="entry name" value="Acyl_CoA_acyltransferase"/>
</dbReference>
<dbReference type="SUPFAM" id="SSF55729">
    <property type="entry name" value="Acyl-CoA N-acyltransferases (Nat)"/>
    <property type="match status" value="1"/>
</dbReference>
<proteinExistence type="predicted"/>
<comment type="caution">
    <text evidence="2">The sequence shown here is derived from an EMBL/GenBank/DDBJ whole genome shotgun (WGS) entry which is preliminary data.</text>
</comment>
<evidence type="ECO:0000313" key="2">
    <source>
        <dbReference type="EMBL" id="RNL50289.1"/>
    </source>
</evidence>
<dbReference type="EMBL" id="RBEE01000044">
    <property type="protein sequence ID" value="RNL50289.1"/>
    <property type="molecule type" value="Genomic_DNA"/>
</dbReference>
<gene>
    <name evidence="2" type="ORF">D7004_19015</name>
</gene>
<dbReference type="OrthoDB" id="1073140at2"/>
<protein>
    <submittedName>
        <fullName evidence="2">N-acetyltransferase</fullName>
    </submittedName>
</protein>
<organism evidence="2 3">
    <name type="scientific">Pedobacter jejuensis</name>
    <dbReference type="NCBI Taxonomy" id="1268550"/>
    <lineage>
        <taxon>Bacteria</taxon>
        <taxon>Pseudomonadati</taxon>
        <taxon>Bacteroidota</taxon>
        <taxon>Sphingobacteriia</taxon>
        <taxon>Sphingobacteriales</taxon>
        <taxon>Sphingobacteriaceae</taxon>
        <taxon>Pedobacter</taxon>
    </lineage>
</organism>
<sequence length="153" mass="17773">MLLHITSLTPTQKTQISTIWNNEYPKPLNFSDAQGFDDYLATLSQPIHYLLENENGEILAWACKFIRDNEKWFAIILDEKIHEQGKGTALLNALKESETVLNAWVIDKEDAIKQNGEIYKSPLKFYLKNGFLVYPEIRLKNEKMSAVKIIWKK</sequence>
<dbReference type="Gene3D" id="3.40.630.30">
    <property type="match status" value="1"/>
</dbReference>
<dbReference type="PROSITE" id="PS51186">
    <property type="entry name" value="GNAT"/>
    <property type="match status" value="1"/>
</dbReference>
<accession>A0A3N0BNQ0</accession>
<evidence type="ECO:0000259" key="1">
    <source>
        <dbReference type="PROSITE" id="PS51186"/>
    </source>
</evidence>